<reference evidence="1" key="1">
    <citation type="submission" date="2018-04" db="EMBL/GenBank/DDBJ databases">
        <title>Transcriptome assembly of Sipha flava.</title>
        <authorList>
            <person name="Scully E.D."/>
            <person name="Geib S.M."/>
            <person name="Palmer N.A."/>
            <person name="Koch K."/>
            <person name="Bradshaw J."/>
            <person name="Heng-Moss T."/>
            <person name="Sarath G."/>
        </authorList>
    </citation>
    <scope>NUCLEOTIDE SEQUENCE</scope>
</reference>
<dbReference type="InterPro" id="IPR012337">
    <property type="entry name" value="RNaseH-like_sf"/>
</dbReference>
<organism evidence="1">
    <name type="scientific">Sipha flava</name>
    <name type="common">yellow sugarcane aphid</name>
    <dbReference type="NCBI Taxonomy" id="143950"/>
    <lineage>
        <taxon>Eukaryota</taxon>
        <taxon>Metazoa</taxon>
        <taxon>Ecdysozoa</taxon>
        <taxon>Arthropoda</taxon>
        <taxon>Hexapoda</taxon>
        <taxon>Insecta</taxon>
        <taxon>Pterygota</taxon>
        <taxon>Neoptera</taxon>
        <taxon>Paraneoptera</taxon>
        <taxon>Hemiptera</taxon>
        <taxon>Sternorrhyncha</taxon>
        <taxon>Aphidomorpha</taxon>
        <taxon>Aphidoidea</taxon>
        <taxon>Aphididae</taxon>
        <taxon>Sipha</taxon>
    </lineage>
</organism>
<dbReference type="PANTHER" id="PTHR45749">
    <property type="match status" value="1"/>
</dbReference>
<evidence type="ECO:0000313" key="1">
    <source>
        <dbReference type="EMBL" id="MBY73985.1"/>
    </source>
</evidence>
<protein>
    <recommendedName>
        <fullName evidence="2">Zinc finger MYM-type protein 1</fullName>
    </recommendedName>
</protein>
<dbReference type="OrthoDB" id="6613350at2759"/>
<evidence type="ECO:0008006" key="2">
    <source>
        <dbReference type="Google" id="ProtNLM"/>
    </source>
</evidence>
<dbReference type="PANTHER" id="PTHR45749:SF21">
    <property type="entry name" value="DUF4371 DOMAIN-CONTAINING PROTEIN"/>
    <property type="match status" value="1"/>
</dbReference>
<name>A0A2S2Q8C6_9HEMI</name>
<proteinExistence type="predicted"/>
<dbReference type="SUPFAM" id="SSF53098">
    <property type="entry name" value="Ribonuclease H-like"/>
    <property type="match status" value="1"/>
</dbReference>
<gene>
    <name evidence="1" type="ORF">g.101147</name>
</gene>
<accession>A0A2S2Q8C6</accession>
<sequence length="293" mass="34526">MSGQHNGLQTLVRSKCKNAIFVHFYAHKLNLILKQSVDYIKECKIFFTTLSGLSSFFSKSTKIIHALDQEVKKRFPSVAPTRWNYNSRLIEMMSEYKEEVLNLMISIVENGEKWDSETLLCAKGFCQTIQDFDFNFFLLIFGNILPQATILFNKIQTKIFDFLNHLKNMKNDFECIWLKSEQYHTDLPLRSKRQRVTQVSAVDRKTNYRRLYFEIIDVLISKTNEKFAKITQLTFFSLLDFSKFEQYVNKFPTNSMDSLKDKYGEHSDFAILRSELSIIYSSTEFHKANIHEL</sequence>
<dbReference type="AlphaFoldDB" id="A0A2S2Q8C6"/>
<dbReference type="EMBL" id="GGMS01004782">
    <property type="protein sequence ID" value="MBY73985.1"/>
    <property type="molecule type" value="Transcribed_RNA"/>
</dbReference>